<gene>
    <name evidence="1" type="ORF">Pan189_07010</name>
</gene>
<dbReference type="EMBL" id="CP036268">
    <property type="protein sequence ID" value="QDT36345.1"/>
    <property type="molecule type" value="Genomic_DNA"/>
</dbReference>
<reference evidence="1 2" key="1">
    <citation type="submission" date="2019-02" db="EMBL/GenBank/DDBJ databases">
        <title>Deep-cultivation of Planctomycetes and their phenomic and genomic characterization uncovers novel biology.</title>
        <authorList>
            <person name="Wiegand S."/>
            <person name="Jogler M."/>
            <person name="Boedeker C."/>
            <person name="Pinto D."/>
            <person name="Vollmers J."/>
            <person name="Rivas-Marin E."/>
            <person name="Kohn T."/>
            <person name="Peeters S.H."/>
            <person name="Heuer A."/>
            <person name="Rast P."/>
            <person name="Oberbeckmann S."/>
            <person name="Bunk B."/>
            <person name="Jeske O."/>
            <person name="Meyerdierks A."/>
            <person name="Storesund J.E."/>
            <person name="Kallscheuer N."/>
            <person name="Luecker S."/>
            <person name="Lage O.M."/>
            <person name="Pohl T."/>
            <person name="Merkel B.J."/>
            <person name="Hornburger P."/>
            <person name="Mueller R.-W."/>
            <person name="Bruemmer F."/>
            <person name="Labrenz M."/>
            <person name="Spormann A.M."/>
            <person name="Op den Camp H."/>
            <person name="Overmann J."/>
            <person name="Amann R."/>
            <person name="Jetten M.S.M."/>
            <person name="Mascher T."/>
            <person name="Medema M.H."/>
            <person name="Devos D.P."/>
            <person name="Kaster A.-K."/>
            <person name="Ovreas L."/>
            <person name="Rohde M."/>
            <person name="Galperin M.Y."/>
            <person name="Jogler C."/>
        </authorList>
    </citation>
    <scope>NUCLEOTIDE SEQUENCE [LARGE SCALE GENOMIC DNA]</scope>
    <source>
        <strain evidence="1 2">Pan189</strain>
    </source>
</reference>
<keyword evidence="2" id="KW-1185">Reference proteome</keyword>
<dbReference type="Proteomes" id="UP000317318">
    <property type="component" value="Chromosome"/>
</dbReference>
<organism evidence="1 2">
    <name type="scientific">Stratiformator vulcanicus</name>
    <dbReference type="NCBI Taxonomy" id="2527980"/>
    <lineage>
        <taxon>Bacteria</taxon>
        <taxon>Pseudomonadati</taxon>
        <taxon>Planctomycetota</taxon>
        <taxon>Planctomycetia</taxon>
        <taxon>Planctomycetales</taxon>
        <taxon>Planctomycetaceae</taxon>
        <taxon>Stratiformator</taxon>
    </lineage>
</organism>
<sequence length="74" mass="8165">MTTKLLKTDAGWVLPLDDELVAKAQLDGETVLDVELTYGELRVVPFRVGLTDTERNAAIEAINEQFGDTFARLA</sequence>
<dbReference type="KEGG" id="svp:Pan189_07010"/>
<protein>
    <submittedName>
        <fullName evidence="1">Uncharacterized protein</fullName>
    </submittedName>
</protein>
<evidence type="ECO:0000313" key="2">
    <source>
        <dbReference type="Proteomes" id="UP000317318"/>
    </source>
</evidence>
<name>A0A517QXG2_9PLAN</name>
<evidence type="ECO:0000313" key="1">
    <source>
        <dbReference type="EMBL" id="QDT36345.1"/>
    </source>
</evidence>
<accession>A0A517QXG2</accession>
<proteinExistence type="predicted"/>
<dbReference type="AlphaFoldDB" id="A0A517QXG2"/>
<dbReference type="RefSeq" id="WP_145362555.1">
    <property type="nucleotide sequence ID" value="NZ_CP036268.1"/>
</dbReference>